<dbReference type="AlphaFoldDB" id="A0A1V8T001"/>
<dbReference type="InterPro" id="IPR013149">
    <property type="entry name" value="ADH-like_C"/>
</dbReference>
<protein>
    <recommendedName>
        <fullName evidence="4">Enoyl reductase (ER) domain-containing protein</fullName>
    </recommendedName>
</protein>
<dbReference type="STRING" id="1507870.A0A1V8T001"/>
<keyword evidence="3" id="KW-0560">Oxidoreductase</keyword>
<dbReference type="GO" id="GO:0016651">
    <property type="term" value="F:oxidoreductase activity, acting on NAD(P)H"/>
    <property type="evidence" value="ECO:0007669"/>
    <property type="project" value="InterPro"/>
</dbReference>
<name>A0A1V8T001_9PEZI</name>
<keyword evidence="6" id="KW-1185">Reference proteome</keyword>
<dbReference type="SMART" id="SM00829">
    <property type="entry name" value="PKS_ER"/>
    <property type="match status" value="1"/>
</dbReference>
<accession>A0A1V8T001</accession>
<dbReference type="SUPFAM" id="SSF51735">
    <property type="entry name" value="NAD(P)-binding Rossmann-fold domains"/>
    <property type="match status" value="1"/>
</dbReference>
<comment type="similarity">
    <text evidence="1">Belongs to the zinc-containing alcohol dehydrogenase family.</text>
</comment>
<gene>
    <name evidence="5" type="ORF">B0A48_09576</name>
</gene>
<evidence type="ECO:0000259" key="4">
    <source>
        <dbReference type="SMART" id="SM00829"/>
    </source>
</evidence>
<dbReference type="InterPro" id="IPR036291">
    <property type="entry name" value="NAD(P)-bd_dom_sf"/>
</dbReference>
<dbReference type="Pfam" id="PF08240">
    <property type="entry name" value="ADH_N"/>
    <property type="match status" value="1"/>
</dbReference>
<dbReference type="PANTHER" id="PTHR45348:SF2">
    <property type="entry name" value="ZINC-TYPE ALCOHOL DEHYDROGENASE-LIKE PROTEIN C2E1P3.01"/>
    <property type="match status" value="1"/>
</dbReference>
<dbReference type="PANTHER" id="PTHR45348">
    <property type="entry name" value="HYPOTHETICAL OXIDOREDUCTASE (EUROFUNG)"/>
    <property type="match status" value="1"/>
</dbReference>
<comment type="subunit">
    <text evidence="2">Monomer.</text>
</comment>
<dbReference type="InParanoid" id="A0A1V8T001"/>
<dbReference type="CDD" id="cd08249">
    <property type="entry name" value="enoyl_reductase_like"/>
    <property type="match status" value="1"/>
</dbReference>
<dbReference type="Gene3D" id="3.90.180.10">
    <property type="entry name" value="Medium-chain alcohol dehydrogenases, catalytic domain"/>
    <property type="match status" value="1"/>
</dbReference>
<feature type="domain" description="Enoyl reductase (ER)" evidence="4">
    <location>
        <begin position="10"/>
        <end position="328"/>
    </location>
</feature>
<dbReference type="Gene3D" id="3.40.50.720">
    <property type="entry name" value="NAD(P)-binding Rossmann-like Domain"/>
    <property type="match status" value="1"/>
</dbReference>
<dbReference type="Proteomes" id="UP000192596">
    <property type="component" value="Unassembled WGS sequence"/>
</dbReference>
<evidence type="ECO:0000256" key="3">
    <source>
        <dbReference type="ARBA" id="ARBA00023002"/>
    </source>
</evidence>
<dbReference type="InterPro" id="IPR047122">
    <property type="entry name" value="Trans-enoyl_RdTase-like"/>
</dbReference>
<dbReference type="Pfam" id="PF00107">
    <property type="entry name" value="ADH_zinc_N"/>
    <property type="match status" value="1"/>
</dbReference>
<dbReference type="InterPro" id="IPR011032">
    <property type="entry name" value="GroES-like_sf"/>
</dbReference>
<dbReference type="EMBL" id="NAJO01000021">
    <property type="protein sequence ID" value="OQO04654.1"/>
    <property type="molecule type" value="Genomic_DNA"/>
</dbReference>
<evidence type="ECO:0000313" key="5">
    <source>
        <dbReference type="EMBL" id="OQO04654.1"/>
    </source>
</evidence>
<dbReference type="InterPro" id="IPR020843">
    <property type="entry name" value="ER"/>
</dbReference>
<proteinExistence type="inferred from homology"/>
<evidence type="ECO:0000256" key="2">
    <source>
        <dbReference type="ARBA" id="ARBA00011245"/>
    </source>
</evidence>
<dbReference type="InterPro" id="IPR013154">
    <property type="entry name" value="ADH-like_N"/>
</dbReference>
<evidence type="ECO:0000313" key="6">
    <source>
        <dbReference type="Proteomes" id="UP000192596"/>
    </source>
</evidence>
<dbReference type="SUPFAM" id="SSF50129">
    <property type="entry name" value="GroES-like"/>
    <property type="match status" value="1"/>
</dbReference>
<reference evidence="6" key="1">
    <citation type="submission" date="2017-03" db="EMBL/GenBank/DDBJ databases">
        <title>Genomes of endolithic fungi from Antarctica.</title>
        <authorList>
            <person name="Coleine C."/>
            <person name="Masonjones S."/>
            <person name="Stajich J.E."/>
        </authorList>
    </citation>
    <scope>NUCLEOTIDE SEQUENCE [LARGE SCALE GENOMIC DNA]</scope>
    <source>
        <strain evidence="6">CCFEE 5527</strain>
    </source>
</reference>
<sequence>MSNFSAFLDGENKPLRVAESHIPTPGPNDIIVRNHAVAINTVDPAQQAGFKVARYPTVLGHDLAGIVHEVGSSVTRFKDGDRVLGHAWQFLTGQAEDGAFSLYTRIPAGNAAILPDNIDFKQGSVLPVAIDTAARGFYDTGFMGLNLPTADAKPNGKVVIVYGGSTSVGVAAIQLAVNAGYRVIATSSPRNHDLCREAGAADVFDYKSLSVANDIAKSVGNDQFVGLWNTIGIPESFDVVTPIMQKLSGGFVANTKPSGPTPENITVKFVLGLGEYSYPLWEHWITDALASGKLKALPEPKVVGKGLESLEHAFKVRNGDVSGCKIVVEL</sequence>
<evidence type="ECO:0000256" key="1">
    <source>
        <dbReference type="ARBA" id="ARBA00008072"/>
    </source>
</evidence>
<comment type="caution">
    <text evidence="5">The sequence shown here is derived from an EMBL/GenBank/DDBJ whole genome shotgun (WGS) entry which is preliminary data.</text>
</comment>
<organism evidence="5 6">
    <name type="scientific">Cryoendolithus antarcticus</name>
    <dbReference type="NCBI Taxonomy" id="1507870"/>
    <lineage>
        <taxon>Eukaryota</taxon>
        <taxon>Fungi</taxon>
        <taxon>Dikarya</taxon>
        <taxon>Ascomycota</taxon>
        <taxon>Pezizomycotina</taxon>
        <taxon>Dothideomycetes</taxon>
        <taxon>Dothideomycetidae</taxon>
        <taxon>Cladosporiales</taxon>
        <taxon>Cladosporiaceae</taxon>
        <taxon>Cryoendolithus</taxon>
    </lineage>
</organism>
<dbReference type="OrthoDB" id="10257049at2759"/>